<evidence type="ECO:0000256" key="1">
    <source>
        <dbReference type="SAM" id="MobiDB-lite"/>
    </source>
</evidence>
<proteinExistence type="predicted"/>
<name>A0A0A9E294_ARUDO</name>
<reference evidence="2" key="2">
    <citation type="journal article" date="2015" name="Data Brief">
        <title>Shoot transcriptome of the giant reed, Arundo donax.</title>
        <authorList>
            <person name="Barrero R.A."/>
            <person name="Guerrero F.D."/>
            <person name="Moolhuijzen P."/>
            <person name="Goolsby J.A."/>
            <person name="Tidwell J."/>
            <person name="Bellgard S.E."/>
            <person name="Bellgard M.I."/>
        </authorList>
    </citation>
    <scope>NUCLEOTIDE SEQUENCE</scope>
    <source>
        <tissue evidence="2">Shoot tissue taken approximately 20 cm above the soil surface</tissue>
    </source>
</reference>
<feature type="region of interest" description="Disordered" evidence="1">
    <location>
        <begin position="1"/>
        <end position="31"/>
    </location>
</feature>
<organism evidence="2">
    <name type="scientific">Arundo donax</name>
    <name type="common">Giant reed</name>
    <name type="synonym">Donax arundinaceus</name>
    <dbReference type="NCBI Taxonomy" id="35708"/>
    <lineage>
        <taxon>Eukaryota</taxon>
        <taxon>Viridiplantae</taxon>
        <taxon>Streptophyta</taxon>
        <taxon>Embryophyta</taxon>
        <taxon>Tracheophyta</taxon>
        <taxon>Spermatophyta</taxon>
        <taxon>Magnoliopsida</taxon>
        <taxon>Liliopsida</taxon>
        <taxon>Poales</taxon>
        <taxon>Poaceae</taxon>
        <taxon>PACMAD clade</taxon>
        <taxon>Arundinoideae</taxon>
        <taxon>Arundineae</taxon>
        <taxon>Arundo</taxon>
    </lineage>
</organism>
<dbReference type="EMBL" id="GBRH01204777">
    <property type="protein sequence ID" value="JAD93118.1"/>
    <property type="molecule type" value="Transcribed_RNA"/>
</dbReference>
<evidence type="ECO:0000313" key="2">
    <source>
        <dbReference type="EMBL" id="JAD93118.1"/>
    </source>
</evidence>
<protein>
    <submittedName>
        <fullName evidence="2">Uncharacterized protein</fullName>
    </submittedName>
</protein>
<sequence>MRPLEHEVDDNGNQIAIGDGMSLGGDKRVGESNGRIGQKGAFICRRIRNGDFHCC</sequence>
<dbReference type="AlphaFoldDB" id="A0A0A9E294"/>
<accession>A0A0A9E294</accession>
<reference evidence="2" key="1">
    <citation type="submission" date="2014-09" db="EMBL/GenBank/DDBJ databases">
        <authorList>
            <person name="Magalhaes I.L.F."/>
            <person name="Oliveira U."/>
            <person name="Santos F.R."/>
            <person name="Vidigal T.H.D.A."/>
            <person name="Brescovit A.D."/>
            <person name="Santos A.J."/>
        </authorList>
    </citation>
    <scope>NUCLEOTIDE SEQUENCE</scope>
    <source>
        <tissue evidence="2">Shoot tissue taken approximately 20 cm above the soil surface</tissue>
    </source>
</reference>